<dbReference type="Proteomes" id="UP000000600">
    <property type="component" value="Unassembled WGS sequence"/>
</dbReference>
<dbReference type="PROSITE" id="PS50082">
    <property type="entry name" value="WD_REPEATS_2"/>
    <property type="match status" value="2"/>
</dbReference>
<dbReference type="SMART" id="SM00320">
    <property type="entry name" value="WD40"/>
    <property type="match status" value="4"/>
</dbReference>
<dbReference type="Pfam" id="PF00400">
    <property type="entry name" value="WD40"/>
    <property type="match status" value="3"/>
</dbReference>
<dbReference type="InterPro" id="IPR015943">
    <property type="entry name" value="WD40/YVTN_repeat-like_dom_sf"/>
</dbReference>
<feature type="repeat" description="WD" evidence="1">
    <location>
        <begin position="230"/>
        <end position="271"/>
    </location>
</feature>
<dbReference type="KEGG" id="ptm:GSPATT00037214001"/>
<evidence type="ECO:0000313" key="2">
    <source>
        <dbReference type="EMBL" id="CAK68429.1"/>
    </source>
</evidence>
<keyword evidence="1" id="KW-0853">WD repeat</keyword>
<dbReference type="InterPro" id="IPR036322">
    <property type="entry name" value="WD40_repeat_dom_sf"/>
</dbReference>
<reference evidence="2 3" key="1">
    <citation type="journal article" date="2006" name="Nature">
        <title>Global trends of whole-genome duplications revealed by the ciliate Paramecium tetraurelia.</title>
        <authorList>
            <consortium name="Genoscope"/>
            <person name="Aury J.-M."/>
            <person name="Jaillon O."/>
            <person name="Duret L."/>
            <person name="Noel B."/>
            <person name="Jubin C."/>
            <person name="Porcel B.M."/>
            <person name="Segurens B."/>
            <person name="Daubin V."/>
            <person name="Anthouard V."/>
            <person name="Aiach N."/>
            <person name="Arnaiz O."/>
            <person name="Billaut A."/>
            <person name="Beisson J."/>
            <person name="Blanc I."/>
            <person name="Bouhouche K."/>
            <person name="Camara F."/>
            <person name="Duharcourt S."/>
            <person name="Guigo R."/>
            <person name="Gogendeau D."/>
            <person name="Katinka M."/>
            <person name="Keller A.-M."/>
            <person name="Kissmehl R."/>
            <person name="Klotz C."/>
            <person name="Koll F."/>
            <person name="Le Moue A."/>
            <person name="Lepere C."/>
            <person name="Malinsky S."/>
            <person name="Nowacki M."/>
            <person name="Nowak J.K."/>
            <person name="Plattner H."/>
            <person name="Poulain J."/>
            <person name="Ruiz F."/>
            <person name="Serrano V."/>
            <person name="Zagulski M."/>
            <person name="Dessen P."/>
            <person name="Betermier M."/>
            <person name="Weissenbach J."/>
            <person name="Scarpelli C."/>
            <person name="Schachter V."/>
            <person name="Sperling L."/>
            <person name="Meyer E."/>
            <person name="Cohen J."/>
            <person name="Wincker P."/>
        </authorList>
    </citation>
    <scope>NUCLEOTIDE SEQUENCE [LARGE SCALE GENOMIC DNA]</scope>
    <source>
        <strain evidence="2 3">Stock d4-2</strain>
    </source>
</reference>
<proteinExistence type="predicted"/>
<dbReference type="PROSITE" id="PS50294">
    <property type="entry name" value="WD_REPEATS_REGION"/>
    <property type="match status" value="2"/>
</dbReference>
<dbReference type="HOGENOM" id="CLU_019203_0_1_1"/>
<dbReference type="STRING" id="5888.A0CCB2"/>
<dbReference type="GO" id="GO:0097361">
    <property type="term" value="C:cytosolic [4Fe-4S] assembly targeting complex"/>
    <property type="evidence" value="ECO:0000318"/>
    <property type="project" value="GO_Central"/>
</dbReference>
<evidence type="ECO:0000313" key="3">
    <source>
        <dbReference type="Proteomes" id="UP000000600"/>
    </source>
</evidence>
<dbReference type="GeneID" id="5021611"/>
<dbReference type="eggNOG" id="KOG0266">
    <property type="taxonomic scope" value="Eukaryota"/>
</dbReference>
<keyword evidence="3" id="KW-1185">Reference proteome</keyword>
<dbReference type="OrthoDB" id="674604at2759"/>
<organism evidence="2 3">
    <name type="scientific">Paramecium tetraurelia</name>
    <dbReference type="NCBI Taxonomy" id="5888"/>
    <lineage>
        <taxon>Eukaryota</taxon>
        <taxon>Sar</taxon>
        <taxon>Alveolata</taxon>
        <taxon>Ciliophora</taxon>
        <taxon>Intramacronucleata</taxon>
        <taxon>Oligohymenophorea</taxon>
        <taxon>Peniculida</taxon>
        <taxon>Parameciidae</taxon>
        <taxon>Paramecium</taxon>
    </lineage>
</organism>
<evidence type="ECO:0000256" key="1">
    <source>
        <dbReference type="PROSITE-ProRule" id="PRU00221"/>
    </source>
</evidence>
<name>A0CCB2_PARTE</name>
<dbReference type="SUPFAM" id="SSF50978">
    <property type="entry name" value="WD40 repeat-like"/>
    <property type="match status" value="1"/>
</dbReference>
<protein>
    <submittedName>
        <fullName evidence="2">Uncharacterized protein</fullName>
    </submittedName>
</protein>
<dbReference type="Gene3D" id="2.130.10.10">
    <property type="entry name" value="YVTN repeat-like/Quinoprotein amine dehydrogenase"/>
    <property type="match status" value="1"/>
</dbReference>
<dbReference type="InParanoid" id="A0CCB2"/>
<dbReference type="PANTHER" id="PTHR19920:SF0">
    <property type="entry name" value="CYTOSOLIC IRON-SULFUR PROTEIN ASSEMBLY PROTEIN CIAO1-RELATED"/>
    <property type="match status" value="1"/>
</dbReference>
<accession>A0CCB2</accession>
<dbReference type="PANTHER" id="PTHR19920">
    <property type="entry name" value="WD40 PROTEIN CIAO1"/>
    <property type="match status" value="1"/>
</dbReference>
<gene>
    <name evidence="2" type="ORF">GSPATT00037214001</name>
</gene>
<dbReference type="InterPro" id="IPR001680">
    <property type="entry name" value="WD40_rpt"/>
</dbReference>
<dbReference type="AlphaFoldDB" id="A0CCB2"/>
<dbReference type="EMBL" id="CT868060">
    <property type="protein sequence ID" value="CAK68429.1"/>
    <property type="molecule type" value="Genomic_DNA"/>
</dbReference>
<dbReference type="OMA" id="IWNKCEN"/>
<dbReference type="GO" id="GO:0016226">
    <property type="term" value="P:iron-sulfur cluster assembly"/>
    <property type="evidence" value="ECO:0000318"/>
    <property type="project" value="GO_Central"/>
</dbReference>
<feature type="repeat" description="WD" evidence="1">
    <location>
        <begin position="275"/>
        <end position="307"/>
    </location>
</feature>
<dbReference type="RefSeq" id="XP_001435826.1">
    <property type="nucleotide sequence ID" value="XM_001435789.1"/>
</dbReference>
<sequence>MNSINILCPIHARLVNFLNIDLNVKLGDKVACDECGLIRPISIVAGFEIYNGMVKQQNQEIDRLLDQEVKSLEILKNKLFKKTEELLANMNLIEKGIEKQIQQIIQQYKNLKLNQYQIGQVTFTQLQKMAQQISLFKSQDIQLIDQEVVDKLKPYQGVFNQYYDTALKHVKNYKKKFEDLIAYQQWNDHPQEICFDLQIAHRHNVIIANCENKIRSYSFKDGRINQIQESNTHRGFIETICISNSQNFFFTGGVDKIVRVWKLSNQGTFELHQELKHHRDCIKSIVINSQDKQLFSTGCDKTIQIWNKCENSWQLSQTLSDHFREILQIQISQSDKLLLSVSWDRSINIYEHNLGVWKLTQKIGNAHEYKIFSACFINDEQFVTGSKEVLIWRRNENNGQFTLTGTVQSYLECVDRIKYLPSNSIMIFQSSNTLDVWRFVGINDPLQIQRFKGLFQGATLRNDGQYLIAYNVDERKIIIHQRNF</sequence>